<dbReference type="EMBL" id="BARV01036195">
    <property type="protein sequence ID" value="GAI51414.1"/>
    <property type="molecule type" value="Genomic_DNA"/>
</dbReference>
<evidence type="ECO:0008006" key="6">
    <source>
        <dbReference type="Google" id="ProtNLM"/>
    </source>
</evidence>
<sequence length="186" mass="19920">MNIKEWLSKNILWVLVALVVINFLIVYWGTVNLGIYGGRDSLLGWNLLGRKKLLVQEQATAADSTNLTSPGQRPGTVSSTNLVLTCSDDDLASAFASVRPAVVNITADKTTPRRGGPALASTVAFDDPSIQFVEEASLGSGVIVDRRGYIVTNAHVVANAVNIKSCNFQFFKDSVPGGNHSQRSGE</sequence>
<evidence type="ECO:0000256" key="2">
    <source>
        <dbReference type="ARBA" id="ARBA00022670"/>
    </source>
</evidence>
<dbReference type="AlphaFoldDB" id="X1R724"/>
<feature type="transmembrane region" description="Helical" evidence="4">
    <location>
        <begin position="12"/>
        <end position="30"/>
    </location>
</feature>
<organism evidence="5">
    <name type="scientific">marine sediment metagenome</name>
    <dbReference type="NCBI Taxonomy" id="412755"/>
    <lineage>
        <taxon>unclassified sequences</taxon>
        <taxon>metagenomes</taxon>
        <taxon>ecological metagenomes</taxon>
    </lineage>
</organism>
<evidence type="ECO:0000256" key="3">
    <source>
        <dbReference type="ARBA" id="ARBA00022801"/>
    </source>
</evidence>
<dbReference type="GO" id="GO:0008233">
    <property type="term" value="F:peptidase activity"/>
    <property type="evidence" value="ECO:0007669"/>
    <property type="project" value="UniProtKB-KW"/>
</dbReference>
<protein>
    <recommendedName>
        <fullName evidence="6">Peptidase S1 and S6 chymotrypsin/Hap</fullName>
    </recommendedName>
</protein>
<comment type="caution">
    <text evidence="5">The sequence shown here is derived from an EMBL/GenBank/DDBJ whole genome shotgun (WGS) entry which is preliminary data.</text>
</comment>
<reference evidence="5" key="1">
    <citation type="journal article" date="2014" name="Front. Microbiol.">
        <title>High frequency of phylogenetically diverse reductive dehalogenase-homologous genes in deep subseafloor sedimentary metagenomes.</title>
        <authorList>
            <person name="Kawai M."/>
            <person name="Futagami T."/>
            <person name="Toyoda A."/>
            <person name="Takaki Y."/>
            <person name="Nishi S."/>
            <person name="Hori S."/>
            <person name="Arai W."/>
            <person name="Tsubouchi T."/>
            <person name="Morono Y."/>
            <person name="Uchiyama I."/>
            <person name="Ito T."/>
            <person name="Fujiyama A."/>
            <person name="Inagaki F."/>
            <person name="Takami H."/>
        </authorList>
    </citation>
    <scope>NUCLEOTIDE SEQUENCE</scope>
    <source>
        <strain evidence="5">Expedition CK06-06</strain>
    </source>
</reference>
<dbReference type="SUPFAM" id="SSF50494">
    <property type="entry name" value="Trypsin-like serine proteases"/>
    <property type="match status" value="1"/>
</dbReference>
<dbReference type="InterPro" id="IPR009003">
    <property type="entry name" value="Peptidase_S1_PA"/>
</dbReference>
<dbReference type="GO" id="GO:0006508">
    <property type="term" value="P:proteolysis"/>
    <property type="evidence" value="ECO:0007669"/>
    <property type="project" value="UniProtKB-KW"/>
</dbReference>
<proteinExistence type="inferred from homology"/>
<name>X1R724_9ZZZZ</name>
<comment type="similarity">
    <text evidence="1">Belongs to the peptidase S1C family.</text>
</comment>
<dbReference type="PANTHER" id="PTHR43343:SF3">
    <property type="entry name" value="PROTEASE DO-LIKE 8, CHLOROPLASTIC"/>
    <property type="match status" value="1"/>
</dbReference>
<keyword evidence="4" id="KW-0812">Transmembrane</keyword>
<evidence type="ECO:0000256" key="4">
    <source>
        <dbReference type="SAM" id="Phobius"/>
    </source>
</evidence>
<keyword evidence="4" id="KW-0472">Membrane</keyword>
<dbReference type="InterPro" id="IPR043504">
    <property type="entry name" value="Peptidase_S1_PA_chymotrypsin"/>
</dbReference>
<evidence type="ECO:0000256" key="1">
    <source>
        <dbReference type="ARBA" id="ARBA00010541"/>
    </source>
</evidence>
<evidence type="ECO:0000313" key="5">
    <source>
        <dbReference type="EMBL" id="GAI51414.1"/>
    </source>
</evidence>
<keyword evidence="2" id="KW-0645">Protease</keyword>
<dbReference type="Gene3D" id="2.40.10.10">
    <property type="entry name" value="Trypsin-like serine proteases"/>
    <property type="match status" value="1"/>
</dbReference>
<gene>
    <name evidence="5" type="ORF">S06H3_56281</name>
</gene>
<keyword evidence="4" id="KW-1133">Transmembrane helix</keyword>
<keyword evidence="3" id="KW-0378">Hydrolase</keyword>
<dbReference type="InterPro" id="IPR051201">
    <property type="entry name" value="Chloro_Bact_Ser_Proteases"/>
</dbReference>
<accession>X1R724</accession>
<dbReference type="PANTHER" id="PTHR43343">
    <property type="entry name" value="PEPTIDASE S12"/>
    <property type="match status" value="1"/>
</dbReference>